<dbReference type="Gene3D" id="2.170.270.10">
    <property type="entry name" value="SET domain"/>
    <property type="match status" value="1"/>
</dbReference>
<dbReference type="SUPFAM" id="SSF48452">
    <property type="entry name" value="TPR-like"/>
    <property type="match status" value="1"/>
</dbReference>
<keyword evidence="1" id="KW-0802">TPR repeat</keyword>
<sequence>MAVPDPATQANEVVPANGREEESADEEFAEQTELEKTKADFDLQIGVEEILVDVDPNLSLDYLQKANRLAGKPPPHRTPRDKLVALHNQHVARKLQAGAQKAPRMVKKVILALSYPPSSRSIKELEKMPLSDLIVENHHEDAYIVVRTITPPYQGAGTVAIVEDEFGNTEKLALYNQGDSSVLNAVPEGSVVLVKEPYYKFSGDHDFMVCVDHPSDAILLRQGPGDEFIPESFRTGEPLTSAADWRDAGDQAFMARDLPQAGANYTRALELAPEDDTKFKSGLYTKRAGVNLTLKCFDNALQDALASLGGPTDWKSYFIAARAAYELTDFKTSKTYFEEALKRKPPSANVQKEYERCLARVEESEKGNYNLAEISRSVTTKNIHLDKASFICNTEVRSSPHHGRGLFAVRDIKAGEIIYAEKATCVPNEFNTEHNSAAAYAQLVAMCNDNPSIHRKVIDLYGGTYKRRGNEGTEIDGKPVVDVFLLESIRRKNCFSGTHVSAAAALVNSSNRSNVWKHGMSRGLWVYAAYSNHACVPNSNRSFVGDLLVSVASVDIPAGTEITHIYLPPKAAYLRRDEQYRASWGFACDCALCAGEAKSPRAAHERRIDQLAETEVFMGKKGMSPRKHQPDATIRQMERMAAKLDALHEPEVYEQLPKLMMVWPSMWLVEAWVTRKKWTKAVKWSLEVLRAFGFLEPLRRDEKGDPVLWIFRDTSAVITFETIKGLKVLAEAYKALGEDDLSAQAESAAKKGLQIMVGFVTEETYKAFD</sequence>
<dbReference type="Proteomes" id="UP000272025">
    <property type="component" value="Unassembled WGS sequence"/>
</dbReference>
<evidence type="ECO:0000313" key="5">
    <source>
        <dbReference type="Proteomes" id="UP000272025"/>
    </source>
</evidence>
<feature type="repeat" description="TPR" evidence="1">
    <location>
        <begin position="242"/>
        <end position="275"/>
    </location>
</feature>
<dbReference type="OrthoDB" id="1028014at2759"/>
<dbReference type="RefSeq" id="XP_028463971.1">
    <property type="nucleotide sequence ID" value="XM_028609317.1"/>
</dbReference>
<dbReference type="STRING" id="1314773.A0A3N2PNS2"/>
<dbReference type="Gene3D" id="1.25.40.10">
    <property type="entry name" value="Tetratricopeptide repeat domain"/>
    <property type="match status" value="1"/>
</dbReference>
<evidence type="ECO:0000256" key="1">
    <source>
        <dbReference type="PROSITE-ProRule" id="PRU00339"/>
    </source>
</evidence>
<dbReference type="EMBL" id="ML119060">
    <property type="protein sequence ID" value="ROT36165.1"/>
    <property type="molecule type" value="Genomic_DNA"/>
</dbReference>
<proteinExistence type="predicted"/>
<dbReference type="GeneID" id="39577795"/>
<name>A0A3N2PNS2_SODAK</name>
<dbReference type="PANTHER" id="PTHR47643">
    <property type="entry name" value="TPR DOMAIN PROTEIN (AFU_ORTHOLOGUE AFUA_5G12710)"/>
    <property type="match status" value="1"/>
</dbReference>
<gene>
    <name evidence="4" type="ORF">SODALDRAFT_316512</name>
</gene>
<reference evidence="4 5" key="1">
    <citation type="journal article" date="2018" name="Mol. Ecol.">
        <title>The obligate alkalophilic soda-lake fungus Sodiomyces alkalinus has shifted to a protein diet.</title>
        <authorList>
            <person name="Grum-Grzhimaylo A.A."/>
            <person name="Falkoski D.L."/>
            <person name="van den Heuvel J."/>
            <person name="Valero-Jimenez C.A."/>
            <person name="Min B."/>
            <person name="Choi I.G."/>
            <person name="Lipzen A."/>
            <person name="Daum C.G."/>
            <person name="Aanen D.K."/>
            <person name="Tsang A."/>
            <person name="Henrissat B."/>
            <person name="Bilanenko E.N."/>
            <person name="de Vries R.P."/>
            <person name="van Kan J.A.L."/>
            <person name="Grigoriev I.V."/>
            <person name="Debets A.J.M."/>
        </authorList>
    </citation>
    <scope>NUCLEOTIDE SEQUENCE [LARGE SCALE GENOMIC DNA]</scope>
    <source>
        <strain evidence="4 5">F11</strain>
    </source>
</reference>
<keyword evidence="5" id="KW-1185">Reference proteome</keyword>
<protein>
    <submittedName>
        <fullName evidence="4">TPR domain-containing protein</fullName>
    </submittedName>
</protein>
<feature type="compositionally biased region" description="Acidic residues" evidence="2">
    <location>
        <begin position="22"/>
        <end position="32"/>
    </location>
</feature>
<feature type="region of interest" description="Disordered" evidence="2">
    <location>
        <begin position="1"/>
        <end position="35"/>
    </location>
</feature>
<dbReference type="PANTHER" id="PTHR47643:SF2">
    <property type="entry name" value="TPR DOMAIN PROTEIN (AFU_ORTHOLOGUE AFUA_5G12710)"/>
    <property type="match status" value="1"/>
</dbReference>
<dbReference type="AlphaFoldDB" id="A0A3N2PNS2"/>
<accession>A0A3N2PNS2</accession>
<dbReference type="InterPro" id="IPR011990">
    <property type="entry name" value="TPR-like_helical_dom_sf"/>
</dbReference>
<dbReference type="InterPro" id="IPR001214">
    <property type="entry name" value="SET_dom"/>
</dbReference>
<dbReference type="InterPro" id="IPR046341">
    <property type="entry name" value="SET_dom_sf"/>
</dbReference>
<dbReference type="InterPro" id="IPR053209">
    <property type="entry name" value="Gramillin-biosynth_MTr"/>
</dbReference>
<dbReference type="InterPro" id="IPR019734">
    <property type="entry name" value="TPR_rpt"/>
</dbReference>
<organism evidence="4 5">
    <name type="scientific">Sodiomyces alkalinus (strain CBS 110278 / VKM F-3762 / F11)</name>
    <name type="common">Alkaliphilic filamentous fungus</name>
    <dbReference type="NCBI Taxonomy" id="1314773"/>
    <lineage>
        <taxon>Eukaryota</taxon>
        <taxon>Fungi</taxon>
        <taxon>Dikarya</taxon>
        <taxon>Ascomycota</taxon>
        <taxon>Pezizomycotina</taxon>
        <taxon>Sordariomycetes</taxon>
        <taxon>Hypocreomycetidae</taxon>
        <taxon>Glomerellales</taxon>
        <taxon>Plectosphaerellaceae</taxon>
        <taxon>Sodiomyces</taxon>
    </lineage>
</organism>
<evidence type="ECO:0000256" key="2">
    <source>
        <dbReference type="SAM" id="MobiDB-lite"/>
    </source>
</evidence>
<evidence type="ECO:0000313" key="4">
    <source>
        <dbReference type="EMBL" id="ROT36165.1"/>
    </source>
</evidence>
<evidence type="ECO:0000259" key="3">
    <source>
        <dbReference type="PROSITE" id="PS50280"/>
    </source>
</evidence>
<dbReference type="PROSITE" id="PS50280">
    <property type="entry name" value="SET"/>
    <property type="match status" value="1"/>
</dbReference>
<dbReference type="PROSITE" id="PS50005">
    <property type="entry name" value="TPR"/>
    <property type="match status" value="1"/>
</dbReference>
<feature type="domain" description="SET" evidence="3">
    <location>
        <begin position="392"/>
        <end position="567"/>
    </location>
</feature>
<dbReference type="Pfam" id="PF00856">
    <property type="entry name" value="SET"/>
    <property type="match status" value="1"/>
</dbReference>
<dbReference type="SUPFAM" id="SSF82199">
    <property type="entry name" value="SET domain"/>
    <property type="match status" value="1"/>
</dbReference>